<organism evidence="1 2">
    <name type="scientific">Methanogenium marinum</name>
    <dbReference type="NCBI Taxonomy" id="348610"/>
    <lineage>
        <taxon>Archaea</taxon>
        <taxon>Methanobacteriati</taxon>
        <taxon>Methanobacteriota</taxon>
        <taxon>Stenosarchaea group</taxon>
        <taxon>Methanomicrobia</taxon>
        <taxon>Methanomicrobiales</taxon>
        <taxon>Methanomicrobiaceae</taxon>
        <taxon>Methanogenium</taxon>
    </lineage>
</organism>
<dbReference type="AlphaFoldDB" id="A0A9Q4PYI1"/>
<name>A0A9Q4PYI1_9EURY</name>
<reference evidence="1" key="1">
    <citation type="submission" date="2022-01" db="EMBL/GenBank/DDBJ databases">
        <title>Draft genome of Methanogenium marinum DSM 15558.</title>
        <authorList>
            <person name="Chen S.-C."/>
            <person name="You Y.-T."/>
        </authorList>
    </citation>
    <scope>NUCLEOTIDE SEQUENCE</scope>
    <source>
        <strain evidence="1">DSM 15558</strain>
    </source>
</reference>
<proteinExistence type="predicted"/>
<gene>
    <name evidence="1" type="ORF">L0665_09005</name>
</gene>
<comment type="caution">
    <text evidence="1">The sequence shown here is derived from an EMBL/GenBank/DDBJ whole genome shotgun (WGS) entry which is preliminary data.</text>
</comment>
<dbReference type="Proteomes" id="UP001143747">
    <property type="component" value="Unassembled WGS sequence"/>
</dbReference>
<dbReference type="EMBL" id="JAKELO010000002">
    <property type="protein sequence ID" value="MDE4908743.1"/>
    <property type="molecule type" value="Genomic_DNA"/>
</dbReference>
<keyword evidence="2" id="KW-1185">Reference proteome</keyword>
<accession>A0A9Q4PYI1</accession>
<dbReference type="RefSeq" id="WP_274925356.1">
    <property type="nucleotide sequence ID" value="NZ_JAKELO010000002.1"/>
</dbReference>
<evidence type="ECO:0000313" key="1">
    <source>
        <dbReference type="EMBL" id="MDE4908743.1"/>
    </source>
</evidence>
<sequence length="73" mass="8727">MIYRIFMCVGSILHGNDWFGWGMDEFGFKTVECPVEYPNHSILLSWKGEWNLIFPLERFGDIVFQQRVYTPYT</sequence>
<evidence type="ECO:0000313" key="2">
    <source>
        <dbReference type="Proteomes" id="UP001143747"/>
    </source>
</evidence>
<protein>
    <submittedName>
        <fullName evidence="1">Uncharacterized protein</fullName>
    </submittedName>
</protein>